<keyword evidence="1" id="KW-1133">Transmembrane helix</keyword>
<evidence type="ECO:0000313" key="2">
    <source>
        <dbReference type="EMBL" id="KAF3324150.1"/>
    </source>
</evidence>
<dbReference type="EMBL" id="SWLB01000022">
    <property type="protein sequence ID" value="KAF3324150.1"/>
    <property type="molecule type" value="Genomic_DNA"/>
</dbReference>
<evidence type="ECO:0000313" key="3">
    <source>
        <dbReference type="Proteomes" id="UP000623129"/>
    </source>
</evidence>
<keyword evidence="1" id="KW-0812">Transmembrane</keyword>
<organism evidence="2 3">
    <name type="scientific">Carex littledalei</name>
    <dbReference type="NCBI Taxonomy" id="544730"/>
    <lineage>
        <taxon>Eukaryota</taxon>
        <taxon>Viridiplantae</taxon>
        <taxon>Streptophyta</taxon>
        <taxon>Embryophyta</taxon>
        <taxon>Tracheophyta</taxon>
        <taxon>Spermatophyta</taxon>
        <taxon>Magnoliopsida</taxon>
        <taxon>Liliopsida</taxon>
        <taxon>Poales</taxon>
        <taxon>Cyperaceae</taxon>
        <taxon>Cyperoideae</taxon>
        <taxon>Cariceae</taxon>
        <taxon>Carex</taxon>
        <taxon>Carex subgen. Euthyceras</taxon>
    </lineage>
</organism>
<dbReference type="Proteomes" id="UP000623129">
    <property type="component" value="Unassembled WGS sequence"/>
</dbReference>
<proteinExistence type="predicted"/>
<reference evidence="2" key="1">
    <citation type="submission" date="2020-01" db="EMBL/GenBank/DDBJ databases">
        <title>Genome sequence of Kobresia littledalei, the first chromosome-level genome in the family Cyperaceae.</title>
        <authorList>
            <person name="Qu G."/>
        </authorList>
    </citation>
    <scope>NUCLEOTIDE SEQUENCE</scope>
    <source>
        <strain evidence="2">C.B.Clarke</strain>
        <tissue evidence="2">Leaf</tissue>
    </source>
</reference>
<evidence type="ECO:0000256" key="1">
    <source>
        <dbReference type="SAM" id="Phobius"/>
    </source>
</evidence>
<feature type="transmembrane region" description="Helical" evidence="1">
    <location>
        <begin position="46"/>
        <end position="64"/>
    </location>
</feature>
<feature type="transmembrane region" description="Helical" evidence="1">
    <location>
        <begin position="136"/>
        <end position="156"/>
    </location>
</feature>
<comment type="caution">
    <text evidence="2">The sequence shown here is derived from an EMBL/GenBank/DDBJ whole genome shotgun (WGS) entry which is preliminary data.</text>
</comment>
<gene>
    <name evidence="2" type="ORF">FCM35_KLT11617</name>
</gene>
<dbReference type="AlphaFoldDB" id="A0A833VFI3"/>
<keyword evidence="3" id="KW-1185">Reference proteome</keyword>
<protein>
    <submittedName>
        <fullName evidence="2">Uncharacterized protein</fullName>
    </submittedName>
</protein>
<sequence length="199" mass="22325">MYRLYVKIILLKVSKLEEKFEIWMILLEASSLSLTSWFFAPGKCSIAVLALLVGNVAYLGKQYFESNLLFTCIKYIDTSTAQSDKSLRESIDLKVKIYCPKEKQTSSDRSTHRHCGPSPVISAFNREEERKEGKSGFVLLLVVYLNYCVDICAVWLSSRRVNVSSVLALALECPLKNPSLVLAFGGCYFAPVTSQTLSL</sequence>
<accession>A0A833VFI3</accession>
<name>A0A833VFI3_9POAL</name>
<keyword evidence="1" id="KW-0472">Membrane</keyword>